<dbReference type="EMBL" id="VTPC01083688">
    <property type="protein sequence ID" value="KAF2887403.1"/>
    <property type="molecule type" value="Genomic_DNA"/>
</dbReference>
<gene>
    <name evidence="1" type="ORF">ILUMI_18770</name>
</gene>
<evidence type="ECO:0000313" key="1">
    <source>
        <dbReference type="EMBL" id="KAF2887403.1"/>
    </source>
</evidence>
<reference evidence="1" key="1">
    <citation type="submission" date="2019-08" db="EMBL/GenBank/DDBJ databases">
        <title>The genome of the North American firefly Photinus pyralis.</title>
        <authorList>
            <consortium name="Photinus pyralis genome working group"/>
            <person name="Fallon T.R."/>
            <person name="Sander Lower S.E."/>
            <person name="Weng J.-K."/>
        </authorList>
    </citation>
    <scope>NUCLEOTIDE SEQUENCE</scope>
    <source>
        <strain evidence="1">TRF0915ILg1</strain>
        <tissue evidence="1">Whole body</tissue>
    </source>
</reference>
<name>A0A8K0CMY4_IGNLU</name>
<dbReference type="AlphaFoldDB" id="A0A8K0CMY4"/>
<sequence>MGASRGWNTNTPGLYPSSYTNKKKLTAWWNEVIKRLGGRNTYTPIVGATTKYKSNRTKLKNTVKEVKQKSLEDFGNKMESQGQGNFKLLYRTLKNLEKEDNNSNTHKFSRNKERKILTGPEEIKKKWRQYFRKALEGREYAGGINTDGEPNEEENIKYEEIVLALKRLKNDGSNRKY</sequence>
<organism evidence="1 2">
    <name type="scientific">Ignelater luminosus</name>
    <name type="common">Cucubano</name>
    <name type="synonym">Pyrophorus luminosus</name>
    <dbReference type="NCBI Taxonomy" id="2038154"/>
    <lineage>
        <taxon>Eukaryota</taxon>
        <taxon>Metazoa</taxon>
        <taxon>Ecdysozoa</taxon>
        <taxon>Arthropoda</taxon>
        <taxon>Hexapoda</taxon>
        <taxon>Insecta</taxon>
        <taxon>Pterygota</taxon>
        <taxon>Neoptera</taxon>
        <taxon>Endopterygota</taxon>
        <taxon>Coleoptera</taxon>
        <taxon>Polyphaga</taxon>
        <taxon>Elateriformia</taxon>
        <taxon>Elateroidea</taxon>
        <taxon>Elateridae</taxon>
        <taxon>Agrypninae</taxon>
        <taxon>Pyrophorini</taxon>
        <taxon>Ignelater</taxon>
    </lineage>
</organism>
<comment type="caution">
    <text evidence="1">The sequence shown here is derived from an EMBL/GenBank/DDBJ whole genome shotgun (WGS) entry which is preliminary data.</text>
</comment>
<accession>A0A8K0CMY4</accession>
<dbReference type="Proteomes" id="UP000801492">
    <property type="component" value="Unassembled WGS sequence"/>
</dbReference>
<evidence type="ECO:0000313" key="2">
    <source>
        <dbReference type="Proteomes" id="UP000801492"/>
    </source>
</evidence>
<dbReference type="OrthoDB" id="418748at2759"/>
<protein>
    <submittedName>
        <fullName evidence="1">Uncharacterized protein</fullName>
    </submittedName>
</protein>
<proteinExistence type="predicted"/>
<keyword evidence="2" id="KW-1185">Reference proteome</keyword>